<comment type="caution">
    <text evidence="1">The sequence shown here is derived from an EMBL/GenBank/DDBJ whole genome shotgun (WGS) entry which is preliminary data.</text>
</comment>
<keyword evidence="2" id="KW-1185">Reference proteome</keyword>
<evidence type="ECO:0000313" key="2">
    <source>
        <dbReference type="Proteomes" id="UP000619479"/>
    </source>
</evidence>
<organism evidence="1 2">
    <name type="scientific">Actinoplanes cyaneus</name>
    <dbReference type="NCBI Taxonomy" id="52696"/>
    <lineage>
        <taxon>Bacteria</taxon>
        <taxon>Bacillati</taxon>
        <taxon>Actinomycetota</taxon>
        <taxon>Actinomycetes</taxon>
        <taxon>Micromonosporales</taxon>
        <taxon>Micromonosporaceae</taxon>
        <taxon>Actinoplanes</taxon>
    </lineage>
</organism>
<reference evidence="1" key="1">
    <citation type="submission" date="2021-01" db="EMBL/GenBank/DDBJ databases">
        <title>Whole genome shotgun sequence of Actinoplanes cyaneus NBRC 14990.</title>
        <authorList>
            <person name="Komaki H."/>
            <person name="Tamura T."/>
        </authorList>
    </citation>
    <scope>NUCLEOTIDE SEQUENCE</scope>
    <source>
        <strain evidence="1">NBRC 14990</strain>
    </source>
</reference>
<evidence type="ECO:0000313" key="1">
    <source>
        <dbReference type="EMBL" id="GID67840.1"/>
    </source>
</evidence>
<dbReference type="Proteomes" id="UP000619479">
    <property type="component" value="Unassembled WGS sequence"/>
</dbReference>
<dbReference type="AlphaFoldDB" id="A0A919ITN2"/>
<name>A0A919ITN2_9ACTN</name>
<gene>
    <name evidence="1" type="ORF">Acy02nite_57210</name>
</gene>
<protein>
    <submittedName>
        <fullName evidence="1">Uncharacterized protein</fullName>
    </submittedName>
</protein>
<proteinExistence type="predicted"/>
<dbReference type="EMBL" id="BOMH01000041">
    <property type="protein sequence ID" value="GID67840.1"/>
    <property type="molecule type" value="Genomic_DNA"/>
</dbReference>
<sequence>MVVRADNHGGEQPEVRAEVLAQLAGRAAGRERRAEPFREDGVDRLGGATWVRVHGRGLPPRWAGRADDVPS</sequence>
<accession>A0A919ITN2</accession>